<dbReference type="InterPro" id="IPR036388">
    <property type="entry name" value="WH-like_DNA-bd_sf"/>
</dbReference>
<dbReference type="Pfam" id="PF13280">
    <property type="entry name" value="WYL"/>
    <property type="match status" value="1"/>
</dbReference>
<dbReference type="RefSeq" id="WP_111527172.1">
    <property type="nucleotide sequence ID" value="NZ_JBHRSG010000001.1"/>
</dbReference>
<name>A0A328AFC2_9CAUL</name>
<dbReference type="InterPro" id="IPR013196">
    <property type="entry name" value="HTH_11"/>
</dbReference>
<evidence type="ECO:0000259" key="1">
    <source>
        <dbReference type="Pfam" id="PF08279"/>
    </source>
</evidence>
<dbReference type="SUPFAM" id="SSF46785">
    <property type="entry name" value="Winged helix' DNA-binding domain"/>
    <property type="match status" value="1"/>
</dbReference>
<dbReference type="EMBL" id="QFYQ01000001">
    <property type="protein sequence ID" value="RAK53420.1"/>
    <property type="molecule type" value="Genomic_DNA"/>
</dbReference>
<evidence type="ECO:0000259" key="2">
    <source>
        <dbReference type="Pfam" id="PF13280"/>
    </source>
</evidence>
<reference evidence="4" key="1">
    <citation type="submission" date="2018-05" db="EMBL/GenBank/DDBJ databases">
        <authorList>
            <person name="Li X."/>
        </authorList>
    </citation>
    <scope>NUCLEOTIDE SEQUENCE [LARGE SCALE GENOMIC DNA]</scope>
    <source>
        <strain evidence="4">LX32</strain>
    </source>
</reference>
<dbReference type="Pfam" id="PF08279">
    <property type="entry name" value="HTH_11"/>
    <property type="match status" value="1"/>
</dbReference>
<comment type="caution">
    <text evidence="3">The sequence shown here is derived from an EMBL/GenBank/DDBJ whole genome shotgun (WGS) entry which is preliminary data.</text>
</comment>
<evidence type="ECO:0000313" key="3">
    <source>
        <dbReference type="EMBL" id="RAK53420.1"/>
    </source>
</evidence>
<evidence type="ECO:0000313" key="4">
    <source>
        <dbReference type="Proteomes" id="UP000249254"/>
    </source>
</evidence>
<dbReference type="InterPro" id="IPR051534">
    <property type="entry name" value="CBASS_pafABC_assoc_protein"/>
</dbReference>
<dbReference type="InterPro" id="IPR036390">
    <property type="entry name" value="WH_DNA-bd_sf"/>
</dbReference>
<dbReference type="PANTHER" id="PTHR34580:SF3">
    <property type="entry name" value="PROTEIN PAFB"/>
    <property type="match status" value="1"/>
</dbReference>
<organism evidence="3 4">
    <name type="scientific">Phenylobacterium soli</name>
    <dbReference type="NCBI Taxonomy" id="2170551"/>
    <lineage>
        <taxon>Bacteria</taxon>
        <taxon>Pseudomonadati</taxon>
        <taxon>Pseudomonadota</taxon>
        <taxon>Alphaproteobacteria</taxon>
        <taxon>Caulobacterales</taxon>
        <taxon>Caulobacteraceae</taxon>
        <taxon>Phenylobacterium</taxon>
    </lineage>
</organism>
<proteinExistence type="predicted"/>
<feature type="domain" description="Helix-turn-helix type 11" evidence="1">
    <location>
        <begin position="6"/>
        <end position="59"/>
    </location>
</feature>
<accession>A0A328AFC2</accession>
<dbReference type="PANTHER" id="PTHR34580">
    <property type="match status" value="1"/>
</dbReference>
<feature type="domain" description="WYL" evidence="2">
    <location>
        <begin position="139"/>
        <end position="202"/>
    </location>
</feature>
<protein>
    <submittedName>
        <fullName evidence="3">YafY family transcriptional regulator</fullName>
    </submittedName>
</protein>
<sequence length="240" mass="27668">MRRADRLFQIIQILRRHRGPVTADVIAAELETSKRTVYRDIADLSAQRVPIRGEAGIGYVLENGFDLPPLMLTPDEVEAAVLGAQWVASRGDPELARAALDLIAKIGATVPERLRPMVLEPATRAAPNHRALPDRLDMAAARRAIHEGRKIRLVYRDEQERETERVVWPFALGYHEAVRLLMTWCELRRDFRSFRTDRVSVAEFLDERYPDRPAALRARWRKIQMDEWRERQAARSEAAE</sequence>
<dbReference type="OrthoDB" id="9807255at2"/>
<dbReference type="InterPro" id="IPR026881">
    <property type="entry name" value="WYL_dom"/>
</dbReference>
<dbReference type="PROSITE" id="PS52050">
    <property type="entry name" value="WYL"/>
    <property type="match status" value="1"/>
</dbReference>
<dbReference type="Gene3D" id="1.10.10.10">
    <property type="entry name" value="Winged helix-like DNA-binding domain superfamily/Winged helix DNA-binding domain"/>
    <property type="match status" value="1"/>
</dbReference>
<dbReference type="AlphaFoldDB" id="A0A328AFC2"/>
<keyword evidence="4" id="KW-1185">Reference proteome</keyword>
<gene>
    <name evidence="3" type="ORF">DJ017_02190</name>
</gene>
<dbReference type="Proteomes" id="UP000249254">
    <property type="component" value="Unassembled WGS sequence"/>
</dbReference>